<accession>A0ABW5P374</accession>
<evidence type="ECO:0000259" key="3">
    <source>
        <dbReference type="Pfam" id="PF10145"/>
    </source>
</evidence>
<dbReference type="NCBIfam" id="TIGR01760">
    <property type="entry name" value="tape_meas_TP901"/>
    <property type="match status" value="1"/>
</dbReference>
<organism evidence="5 6">
    <name type="scientific">Deinococcus taklimakanensis</name>
    <dbReference type="NCBI Taxonomy" id="536443"/>
    <lineage>
        <taxon>Bacteria</taxon>
        <taxon>Thermotogati</taxon>
        <taxon>Deinococcota</taxon>
        <taxon>Deinococci</taxon>
        <taxon>Deinococcales</taxon>
        <taxon>Deinococcaceae</taxon>
        <taxon>Deinococcus</taxon>
    </lineage>
</organism>
<evidence type="ECO:0000256" key="1">
    <source>
        <dbReference type="SAM" id="Coils"/>
    </source>
</evidence>
<dbReference type="Proteomes" id="UP001597475">
    <property type="component" value="Unassembled WGS sequence"/>
</dbReference>
<gene>
    <name evidence="5" type="ORF">ACFSR9_08950</name>
</gene>
<sequence>MSQNSRAVTYTLRANTSGVPGLERFQQSLQNIVKVQEQIKRQGDVLAGLRDRTATVRLKFETAALEREMKRIDGREIKLKIGLTNLDGARNDINTLRALLTSVGSNMQYRVTVNTTALSGIHAQINTQIVQLQSLISQLRSLGGAGGAGGRGGAGGPGAGSGLSAAALDAIRNVERLNNLWTRNQISAQNYSQALQAMQTRLQEAARTAGVGTAEYARIDAAITRITQSLRGINTDSLNKIRTDAAAMRAAFDQATAGVSRNSVQFRQALQAYEQASAGLQTRLSGIASAGNLTTQQLGQINREVARLARELNTIQGGINHAGLSGSINNVAAGAMPILQQSGGALGMAAMNGAALVNTFRSIQQSSGTAGLALGGVGLAAAGVAATFVNLGSTGLDEMKKVEKGMNILQANGVRDLKAVEAQVASLQESLGAVGGAFTKGDLTLAMADIIKAGVSADDALKLMASSTRLAAAEQINLNDASGLLLKNLRQYGLGMDDAAKAGDMLAKAGNLAAGTAFDLSTGLGIVGGTGKQAKIELYDLLGMLIELDNKGMSAADVGANGLRAAIAALADITEKGKGVLAGLNIELVDSAGYARPAGDIMKDLGEKMRGMGITVDKATGTLSGNGEALKTVASIMDNRAAAAIINLTGDWKDYGQQVRDSNGELVNYSTTMQQGVEPAIKSLQNAWRDTGAEFAKSFAKPLADFLNNTLTPTVKKLGEMFELFKDPPKFQATLKVDWANDSATMIAFKMLASGAGGFKTGLDKMAAGGQRDWDNIVSYFKGSELQGELQKAKLIETPSSIGGARAQLTMIEGNMAKYQTMLAEHLKANTAASERLGKALNGNTAAMQPLKGQGPLLPGQLRAGNQPFGSNFATLNPSFQKALGDVLSQYVAKNAGGLQPFINEGARTMERQAALYAQGRTTPGNIVTNAKPGQSLHNYGVAADIYWRDPKTGKIVSFTDPRALEAAKALGQLANKNGLLWGGTPGRGFPVDMPHVQYDISWQQAQREYRPATAATQGGAAANTSAPNEKLKKTLEEAHRLIKQYGMAVASGNEVWISKATAAVKTFKQANKDAWTKDLDAEFKAAGKGVAAAANVTAAQITRAMELQGKVDAAQKAAQAKPNDQGLKVAYAAATAELKKWTDASEANAAALAAVNSTQEKAARSAGQYIATQKDLKTYGNDALKLYKALETAQKSGSAAAVTTAERNIAAWMGESQAKKAVFEAESAAYKVRQANTDKATADETTRAKNRLQTQQNLQKALAEGREADARAALDNLKRSQAAELALAQNSAAKRAEIIRQTGPAIIAAEDRLANLRRDRAVKEAQRVADEALKLPGADPKAIEATRVEAVRQAYRTAAADRARVRAEQEAAQQGANQAALQAQQQHERERKRLMAQAAAEARALRYADAEATLKRIQDNNKAELDAFKGTAQAKLALIRAQTQAEFDAAEVVARIRRDNALRENANKYAGREKDPNKLEADRQIRQAYTDTVSGLRDARASAVRVAQQAVQDEAARGAAELAAQDEASYEERRQWVIENIKAFGKDGLISLYSEARATRDGQLMAAVMTEFDRRTRDAVQEAESLWADLYDKALQAGEDPEDRTSGLDNRDAFKPAGQSLAALIGDPQSFVETWKALGMTDTLPELFEKSFTADQFAGLGVPVLQGLITGLGDSPQWAKVTEVMRAGLEQALDVAGLVAERDATLGTPTGTETGNERPGDPSSRGDNAPDSLASKEAQRVALDDYTRSLANMTDAQLEAERAANVAAEREAHLNAVLAVQRERADANAAALQRMADALNAPDGDDQRLQGWSDRLTQLTADLENGVITQEDFNEQARSGAASLDLLAASAERRAAALDPQQDAEQIARLTALAALYRQSAADLQLLTTATVQYNAETSKSDTRLEEWNRRLTDLVEGYESGAISQEDFTAQAVAMLPELDRLALKADDGTEAGKALAEVYRAAAKALREAGGGAVGAAEGMDKLVGTAKKIAQAFSQVGAIFDRFRTDGEKGPISILGDWMTMNVTAAEQWIKGDYVGAIVTTVNGILDIGESIANLDPGFKQWKKNLSEVAALEKQLMGAKTIGGAYGMNGWDNPYHDALSKDAANREALAGSKWYQRLAWDLFGGRPEVMKDDLAKTMSTAAAIFNDFGQSVYSTMESALMDAIDKGDFSDVGKNISKSLNTFVQRMYVQTVISKSRLKDLVKQLADEQPAGKDTSGTRAAIEAEMRSVAATVEAGAVSLPGFGEGAATGDTSASAPATSPQVGANFYVANSSKIDLFDNAVQRADAMYLRHEAVLTRHGDVLTRHADVLERVLRDGIPLIDTQGNYRGALR</sequence>
<keyword evidence="1" id="KW-0175">Coiled coil</keyword>
<reference evidence="6" key="1">
    <citation type="journal article" date="2019" name="Int. J. Syst. Evol. Microbiol.">
        <title>The Global Catalogue of Microorganisms (GCM) 10K type strain sequencing project: providing services to taxonomists for standard genome sequencing and annotation.</title>
        <authorList>
            <consortium name="The Broad Institute Genomics Platform"/>
            <consortium name="The Broad Institute Genome Sequencing Center for Infectious Disease"/>
            <person name="Wu L."/>
            <person name="Ma J."/>
        </authorList>
    </citation>
    <scope>NUCLEOTIDE SEQUENCE [LARGE SCALE GENOMIC DNA]</scope>
    <source>
        <strain evidence="6">KCTC 33842</strain>
    </source>
</reference>
<dbReference type="InterPro" id="IPR009045">
    <property type="entry name" value="Zn_M74/Hedgehog-like"/>
</dbReference>
<keyword evidence="6" id="KW-1185">Reference proteome</keyword>
<dbReference type="RefSeq" id="WP_386845040.1">
    <property type="nucleotide sequence ID" value="NZ_JBHUMK010000037.1"/>
</dbReference>
<evidence type="ECO:0000313" key="5">
    <source>
        <dbReference type="EMBL" id="MFD2609564.1"/>
    </source>
</evidence>
<proteinExistence type="predicted"/>
<dbReference type="CDD" id="cd14845">
    <property type="entry name" value="L-Ala-D-Glu_peptidase_like"/>
    <property type="match status" value="1"/>
</dbReference>
<name>A0ABW5P374_9DEIO</name>
<dbReference type="Gene3D" id="3.30.1380.10">
    <property type="match status" value="1"/>
</dbReference>
<evidence type="ECO:0000313" key="6">
    <source>
        <dbReference type="Proteomes" id="UP001597475"/>
    </source>
</evidence>
<dbReference type="SUPFAM" id="SSF55166">
    <property type="entry name" value="Hedgehog/DD-peptidase"/>
    <property type="match status" value="1"/>
</dbReference>
<dbReference type="InterPro" id="IPR010090">
    <property type="entry name" value="Phage_tape_meas"/>
</dbReference>
<dbReference type="InterPro" id="IPR039561">
    <property type="entry name" value="Peptidase_M15C"/>
</dbReference>
<dbReference type="EMBL" id="JBHUMK010000037">
    <property type="protein sequence ID" value="MFD2609564.1"/>
    <property type="molecule type" value="Genomic_DNA"/>
</dbReference>
<dbReference type="Pfam" id="PF10145">
    <property type="entry name" value="PhageMin_Tail"/>
    <property type="match status" value="1"/>
</dbReference>
<evidence type="ECO:0000256" key="2">
    <source>
        <dbReference type="SAM" id="MobiDB-lite"/>
    </source>
</evidence>
<dbReference type="Pfam" id="PF13539">
    <property type="entry name" value="Peptidase_M15_4"/>
    <property type="match status" value="1"/>
</dbReference>
<feature type="domain" description="Phage tail tape measure protein" evidence="3">
    <location>
        <begin position="435"/>
        <end position="613"/>
    </location>
</feature>
<feature type="domain" description="Peptidase M15C" evidence="4">
    <location>
        <begin position="931"/>
        <end position="999"/>
    </location>
</feature>
<feature type="coiled-coil region" evidence="1">
    <location>
        <begin position="1378"/>
        <end position="1428"/>
    </location>
</feature>
<evidence type="ECO:0000259" key="4">
    <source>
        <dbReference type="Pfam" id="PF13539"/>
    </source>
</evidence>
<feature type="region of interest" description="Disordered" evidence="2">
    <location>
        <begin position="1705"/>
        <end position="1736"/>
    </location>
</feature>
<protein>
    <submittedName>
        <fullName evidence="5">Phage tail tape measure protein</fullName>
    </submittedName>
</protein>
<comment type="caution">
    <text evidence="5">The sequence shown here is derived from an EMBL/GenBank/DDBJ whole genome shotgun (WGS) entry which is preliminary data.</text>
</comment>